<proteinExistence type="predicted"/>
<accession>A0A437LWD9</accession>
<comment type="caution">
    <text evidence="3">The sequence shown here is derived from an EMBL/GenBank/DDBJ whole genome shotgun (WGS) entry which is preliminary data.</text>
</comment>
<dbReference type="EMBL" id="SACL01000017">
    <property type="protein sequence ID" value="RVT89637.1"/>
    <property type="molecule type" value="Genomic_DNA"/>
</dbReference>
<protein>
    <recommendedName>
        <fullName evidence="5">YjbF family lipoprotein</fullName>
    </recommendedName>
</protein>
<evidence type="ECO:0000256" key="1">
    <source>
        <dbReference type="SAM" id="MobiDB-lite"/>
    </source>
</evidence>
<dbReference type="Pfam" id="PF11102">
    <property type="entry name" value="YjbF"/>
    <property type="match status" value="1"/>
</dbReference>
<reference evidence="3 4" key="1">
    <citation type="submission" date="2019-01" db="EMBL/GenBank/DDBJ databases">
        <authorList>
            <person name="Chen W.-M."/>
        </authorList>
    </citation>
    <scope>NUCLEOTIDE SEQUENCE [LARGE SCALE GENOMIC DNA]</scope>
    <source>
        <strain evidence="3 4">CCP-6</strain>
    </source>
</reference>
<dbReference type="InterPro" id="IPR021308">
    <property type="entry name" value="GfcB"/>
</dbReference>
<evidence type="ECO:0000313" key="3">
    <source>
        <dbReference type="EMBL" id="RVT89637.1"/>
    </source>
</evidence>
<feature type="region of interest" description="Disordered" evidence="1">
    <location>
        <begin position="233"/>
        <end position="269"/>
    </location>
</feature>
<organism evidence="3 4">
    <name type="scientific">Rhodovarius crocodyli</name>
    <dbReference type="NCBI Taxonomy" id="1979269"/>
    <lineage>
        <taxon>Bacteria</taxon>
        <taxon>Pseudomonadati</taxon>
        <taxon>Pseudomonadota</taxon>
        <taxon>Alphaproteobacteria</taxon>
        <taxon>Acetobacterales</taxon>
        <taxon>Roseomonadaceae</taxon>
        <taxon>Rhodovarius</taxon>
    </lineage>
</organism>
<gene>
    <name evidence="3" type="ORF">EOD42_24890</name>
</gene>
<feature type="compositionally biased region" description="Pro residues" evidence="1">
    <location>
        <begin position="257"/>
        <end position="269"/>
    </location>
</feature>
<dbReference type="AlphaFoldDB" id="A0A437LWD9"/>
<evidence type="ECO:0000256" key="2">
    <source>
        <dbReference type="SAM" id="SignalP"/>
    </source>
</evidence>
<dbReference type="Gene3D" id="2.40.360.10">
    <property type="entry name" value="YmcC-like"/>
    <property type="match status" value="1"/>
</dbReference>
<dbReference type="SUPFAM" id="SSF159270">
    <property type="entry name" value="YmcC-like"/>
    <property type="match status" value="1"/>
</dbReference>
<dbReference type="RefSeq" id="WP_127790317.1">
    <property type="nucleotide sequence ID" value="NZ_SACL01000017.1"/>
</dbReference>
<evidence type="ECO:0000313" key="4">
    <source>
        <dbReference type="Proteomes" id="UP000282957"/>
    </source>
</evidence>
<feature type="chain" id="PRO_5019044315" description="YjbF family lipoprotein" evidence="2">
    <location>
        <begin position="24"/>
        <end position="269"/>
    </location>
</feature>
<dbReference type="OrthoDB" id="6237231at2"/>
<feature type="signal peptide" evidence="2">
    <location>
        <begin position="1"/>
        <end position="23"/>
    </location>
</feature>
<keyword evidence="2" id="KW-0732">Signal</keyword>
<evidence type="ECO:0008006" key="5">
    <source>
        <dbReference type="Google" id="ProtNLM"/>
    </source>
</evidence>
<sequence length="269" mass="28799">MRPWLPVLLLLPLSLPGCGGSSADPLSEGSGLSAWLPANPFRDIFAPNPLADPWSGAAEDESDGPALRMTLGRRSAGARLVHQQGARQMWRTRSGVVVALDGARVVATSGLPTMLAATRFDGPDPLAEPLRLRRRAAETRRVIDLATASRDPAGMRFGITLQCRLVASTQLAESEAAPEAESPAETGWLLVTERCRAQGLRQFTSRFWADPQTGEMLFSEQWIGPGLAPLRLRHQATRRSTPAADEPDEAPAGLPEVPGPEPAEPVIPG</sequence>
<keyword evidence="4" id="KW-1185">Reference proteome</keyword>
<name>A0A437LWD9_9PROT</name>
<dbReference type="InterPro" id="IPR023373">
    <property type="entry name" value="YmcC_sf"/>
</dbReference>
<dbReference type="Proteomes" id="UP000282957">
    <property type="component" value="Unassembled WGS sequence"/>
</dbReference>